<proteinExistence type="predicted"/>
<feature type="transmembrane region" description="Helical" evidence="1">
    <location>
        <begin position="109"/>
        <end position="131"/>
    </location>
</feature>
<feature type="transmembrane region" description="Helical" evidence="1">
    <location>
        <begin position="6"/>
        <end position="27"/>
    </location>
</feature>
<accession>A0ABW4IQ89</accession>
<reference evidence="3" key="1">
    <citation type="journal article" date="2019" name="Int. J. Syst. Evol. Microbiol.">
        <title>The Global Catalogue of Microorganisms (GCM) 10K type strain sequencing project: providing services to taxonomists for standard genome sequencing and annotation.</title>
        <authorList>
            <consortium name="The Broad Institute Genomics Platform"/>
            <consortium name="The Broad Institute Genome Sequencing Center for Infectious Disease"/>
            <person name="Wu L."/>
            <person name="Ma J."/>
        </authorList>
    </citation>
    <scope>NUCLEOTIDE SEQUENCE [LARGE SCALE GENOMIC DNA]</scope>
    <source>
        <strain evidence="3">CGMCC 1.12470</strain>
    </source>
</reference>
<keyword evidence="1" id="KW-0472">Membrane</keyword>
<evidence type="ECO:0008006" key="4">
    <source>
        <dbReference type="Google" id="ProtNLM"/>
    </source>
</evidence>
<dbReference type="RefSeq" id="WP_381081441.1">
    <property type="nucleotide sequence ID" value="NZ_JBHUDX010000028.1"/>
</dbReference>
<dbReference type="EMBL" id="JBHUDX010000028">
    <property type="protein sequence ID" value="MFD1658887.1"/>
    <property type="molecule type" value="Genomic_DNA"/>
</dbReference>
<keyword evidence="1" id="KW-0812">Transmembrane</keyword>
<sequence length="133" mass="14771">MFIFLVYVPALVFLGLGIFGLRDVWILRRRGVRTEGRCGGTSWNANIPSVDVIYRDEARKRHYVTMAAEDLGLVGGESIVQVVYDPLKPGRATTEKVLKKPLWRTQEGYMALLGLCLAVVVTAMIAVAARFSL</sequence>
<evidence type="ECO:0000256" key="1">
    <source>
        <dbReference type="SAM" id="Phobius"/>
    </source>
</evidence>
<dbReference type="Proteomes" id="UP001597261">
    <property type="component" value="Unassembled WGS sequence"/>
</dbReference>
<keyword evidence="3" id="KW-1185">Reference proteome</keyword>
<evidence type="ECO:0000313" key="2">
    <source>
        <dbReference type="EMBL" id="MFD1658887.1"/>
    </source>
</evidence>
<protein>
    <recommendedName>
        <fullName evidence="4">DUF3592 domain-containing protein</fullName>
    </recommendedName>
</protein>
<comment type="caution">
    <text evidence="2">The sequence shown here is derived from an EMBL/GenBank/DDBJ whole genome shotgun (WGS) entry which is preliminary data.</text>
</comment>
<evidence type="ECO:0000313" key="3">
    <source>
        <dbReference type="Proteomes" id="UP001597261"/>
    </source>
</evidence>
<organism evidence="2 3">
    <name type="scientific">Streptomyces caeni</name>
    <dbReference type="NCBI Taxonomy" id="2307231"/>
    <lineage>
        <taxon>Bacteria</taxon>
        <taxon>Bacillati</taxon>
        <taxon>Actinomycetota</taxon>
        <taxon>Actinomycetes</taxon>
        <taxon>Kitasatosporales</taxon>
        <taxon>Streptomycetaceae</taxon>
        <taxon>Streptomyces</taxon>
    </lineage>
</organism>
<name>A0ABW4IQ89_9ACTN</name>
<keyword evidence="1" id="KW-1133">Transmembrane helix</keyword>
<gene>
    <name evidence="2" type="ORF">ACFSL4_11875</name>
</gene>